<keyword evidence="3" id="KW-1185">Reference proteome</keyword>
<accession>A0AAE7WEN6</accession>
<keyword evidence="1" id="KW-1133">Transmembrane helix</keyword>
<name>A0AAE7WEN6_9CAUD</name>
<keyword evidence="1" id="KW-0472">Membrane</keyword>
<reference evidence="2 3" key="1">
    <citation type="journal article" date="2022" name="Viruses">
        <title>Two Novel Lytic Bacteriophages Infecting Enterococcus spp. Are Promising Candidates for Targeted Antibacterial Therapy.</title>
        <authorList>
            <person name="Tkachev P.V."/>
            <person name="Pchelin I.M."/>
            <person name="Azarov D.V."/>
            <person name="Gorshkov A.N."/>
            <person name="Shamova O.V."/>
            <person name="Dmitriev A.V."/>
            <person name="Goncharov A.E."/>
        </authorList>
    </citation>
    <scope>NUCLEOTIDE SEQUENCE [LARGE SCALE GENOMIC DNA]</scope>
</reference>
<protein>
    <submittedName>
        <fullName evidence="2">Uncharacterized protein</fullName>
    </submittedName>
</protein>
<evidence type="ECO:0000313" key="2">
    <source>
        <dbReference type="EMBL" id="QYI86612.1"/>
    </source>
</evidence>
<keyword evidence="1" id="KW-0812">Transmembrane</keyword>
<feature type="transmembrane region" description="Helical" evidence="1">
    <location>
        <begin position="90"/>
        <end position="113"/>
    </location>
</feature>
<dbReference type="Proteomes" id="UP000827296">
    <property type="component" value="Segment"/>
</dbReference>
<evidence type="ECO:0000313" key="3">
    <source>
        <dbReference type="Proteomes" id="UP000827296"/>
    </source>
</evidence>
<organism evidence="2 3">
    <name type="scientific">Enterococcus phage SSsP-1</name>
    <dbReference type="NCBI Taxonomy" id="2859527"/>
    <lineage>
        <taxon>Viruses</taxon>
        <taxon>Duplodnaviria</taxon>
        <taxon>Heunggongvirae</taxon>
        <taxon>Uroviricota</taxon>
        <taxon>Caudoviricetes</taxon>
        <taxon>Saphexavirus</taxon>
        <taxon>Saphexavirus SSsP1</taxon>
    </lineage>
</organism>
<dbReference type="EMBL" id="MZ333457">
    <property type="protein sequence ID" value="QYI86612.1"/>
    <property type="molecule type" value="Genomic_DNA"/>
</dbReference>
<sequence length="114" mass="12486">MPVDERNLEVIVNDLIKDVNTHANQIAAIQTDLARMTSDMTSVRDLLIKNTERSDVLIGHIKGQSDEMLKLLTDGERSRNESRAFTQKQVWGIAAAIVAGLGSIITTILTAVLS</sequence>
<proteinExistence type="predicted"/>
<evidence type="ECO:0000256" key="1">
    <source>
        <dbReference type="SAM" id="Phobius"/>
    </source>
</evidence>